<sequence>MYNPSFQSSSDVNTISINLESNPSILLSTSSICLIILYSFFISFSANPLSKTLSSCFIASYTNFAALILSFPIFRIISLISLGMLSRFLFISSHFAVSSAASAILSCMCRYSSMSVLWTGISSFEVMLSLSSLFILSAISSRSSTFLAYSFMFS</sequence>
<dbReference type="EnsemblBacteria" id="BAA29729">
    <property type="protein sequence ID" value="BAA29729"/>
    <property type="gene ID" value="BAA29729"/>
</dbReference>
<feature type="transmembrane region" description="Helical" evidence="1">
    <location>
        <begin position="25"/>
        <end position="46"/>
    </location>
</feature>
<name>O58372_PYRHO</name>
<feature type="transmembrane region" description="Helical" evidence="1">
    <location>
        <begin position="88"/>
        <end position="109"/>
    </location>
</feature>
<dbReference type="Proteomes" id="UP000000752">
    <property type="component" value="Chromosome"/>
</dbReference>
<keyword evidence="1" id="KW-0472">Membrane</keyword>
<gene>
    <name evidence="2" type="ordered locus">PH0638</name>
</gene>
<evidence type="ECO:0000313" key="2">
    <source>
        <dbReference type="EMBL" id="BAA29729.1"/>
    </source>
</evidence>
<keyword evidence="1" id="KW-0812">Transmembrane</keyword>
<proteinExistence type="predicted"/>
<organism evidence="2 3">
    <name type="scientific">Pyrococcus horikoshii (strain ATCC 700860 / DSM 12428 / JCM 9974 / NBRC 100139 / OT-3)</name>
    <dbReference type="NCBI Taxonomy" id="70601"/>
    <lineage>
        <taxon>Archaea</taxon>
        <taxon>Methanobacteriati</taxon>
        <taxon>Methanobacteriota</taxon>
        <taxon>Thermococci</taxon>
        <taxon>Thermococcales</taxon>
        <taxon>Thermococcaceae</taxon>
        <taxon>Pyrococcus</taxon>
    </lineage>
</organism>
<accession>O58372</accession>
<protein>
    <submittedName>
        <fullName evidence="2">Uncharacterized protein</fullName>
    </submittedName>
</protein>
<reference evidence="2 3" key="1">
    <citation type="journal article" date="1998" name="DNA Res.">
        <title>Complete sequence and gene organization of the genome of a hyper-thermophilic archaebacterium, Pyrococcus horikoshii OT3.</title>
        <authorList>
            <person name="Kawarabayasi Y."/>
            <person name="Sawada M."/>
            <person name="Horikawa H."/>
            <person name="Haikawa Y."/>
            <person name="Hino Y."/>
            <person name="Yamamoto S."/>
            <person name="Sekine M."/>
            <person name="Baba S."/>
            <person name="Kosugi H."/>
            <person name="Hosoyama A."/>
            <person name="Nagai Y."/>
            <person name="Sakai M."/>
            <person name="Ogura K."/>
            <person name="Otuka R."/>
            <person name="Nakazawa H."/>
            <person name="Takamiya M."/>
            <person name="Ohfuku Y."/>
            <person name="Funahashi T."/>
            <person name="Tanaka T."/>
            <person name="Kudoh Y."/>
            <person name="Yamazaki J."/>
            <person name="Kushida N."/>
            <person name="Oguchi A."/>
            <person name="Aoki K."/>
            <person name="Nakamura Y."/>
            <person name="Robb T.F."/>
            <person name="Horikoshi K."/>
            <person name="Masuchi Y."/>
            <person name="Shizuya H."/>
            <person name="Kikuchi H."/>
        </authorList>
    </citation>
    <scope>NUCLEOTIDE SEQUENCE [LARGE SCALE GENOMIC DNA]</scope>
    <source>
        <strain evidence="3">ATCC 700860 / DSM 12428 / JCM 9974 / NBRC 100139 / OT-3</strain>
    </source>
</reference>
<dbReference type="EMBL" id="BA000001">
    <property type="protein sequence ID" value="BAA29729.1"/>
    <property type="molecule type" value="Genomic_DNA"/>
</dbReference>
<keyword evidence="1" id="KW-1133">Transmembrane helix</keyword>
<evidence type="ECO:0000256" key="1">
    <source>
        <dbReference type="SAM" id="Phobius"/>
    </source>
</evidence>
<feature type="transmembrane region" description="Helical" evidence="1">
    <location>
        <begin position="116"/>
        <end position="139"/>
    </location>
</feature>
<keyword evidence="3" id="KW-1185">Reference proteome</keyword>
<feature type="transmembrane region" description="Helical" evidence="1">
    <location>
        <begin position="58"/>
        <end position="82"/>
    </location>
</feature>
<dbReference type="KEGG" id="pho:PH0638"/>
<evidence type="ECO:0000313" key="3">
    <source>
        <dbReference type="Proteomes" id="UP000000752"/>
    </source>
</evidence>
<dbReference type="PIR" id="G71108">
    <property type="entry name" value="G71108"/>
</dbReference>
<dbReference type="AlphaFoldDB" id="O58372"/>